<keyword evidence="4" id="KW-1185">Reference proteome</keyword>
<keyword evidence="1" id="KW-0175">Coiled coil</keyword>
<dbReference type="EMBL" id="ML119664">
    <property type="protein sequence ID" value="RPA83447.1"/>
    <property type="molecule type" value="Genomic_DNA"/>
</dbReference>
<evidence type="ECO:0000256" key="2">
    <source>
        <dbReference type="SAM" id="MobiDB-lite"/>
    </source>
</evidence>
<feature type="region of interest" description="Disordered" evidence="2">
    <location>
        <begin position="407"/>
        <end position="434"/>
    </location>
</feature>
<protein>
    <submittedName>
        <fullName evidence="3">Uncharacterized protein</fullName>
    </submittedName>
</protein>
<name>A0A3N4IDA2_ASCIM</name>
<dbReference type="AlphaFoldDB" id="A0A3N4IDA2"/>
<evidence type="ECO:0000313" key="4">
    <source>
        <dbReference type="Proteomes" id="UP000275078"/>
    </source>
</evidence>
<feature type="compositionally biased region" description="Polar residues" evidence="2">
    <location>
        <begin position="355"/>
        <end position="364"/>
    </location>
</feature>
<dbReference type="Proteomes" id="UP000275078">
    <property type="component" value="Unassembled WGS sequence"/>
</dbReference>
<feature type="coiled-coil region" evidence="1">
    <location>
        <begin position="467"/>
        <end position="563"/>
    </location>
</feature>
<reference evidence="3 4" key="1">
    <citation type="journal article" date="2018" name="Nat. Ecol. Evol.">
        <title>Pezizomycetes genomes reveal the molecular basis of ectomycorrhizal truffle lifestyle.</title>
        <authorList>
            <person name="Murat C."/>
            <person name="Payen T."/>
            <person name="Noel B."/>
            <person name="Kuo A."/>
            <person name="Morin E."/>
            <person name="Chen J."/>
            <person name="Kohler A."/>
            <person name="Krizsan K."/>
            <person name="Balestrini R."/>
            <person name="Da Silva C."/>
            <person name="Montanini B."/>
            <person name="Hainaut M."/>
            <person name="Levati E."/>
            <person name="Barry K.W."/>
            <person name="Belfiori B."/>
            <person name="Cichocki N."/>
            <person name="Clum A."/>
            <person name="Dockter R.B."/>
            <person name="Fauchery L."/>
            <person name="Guy J."/>
            <person name="Iotti M."/>
            <person name="Le Tacon F."/>
            <person name="Lindquist E.A."/>
            <person name="Lipzen A."/>
            <person name="Malagnac F."/>
            <person name="Mello A."/>
            <person name="Molinier V."/>
            <person name="Miyauchi S."/>
            <person name="Poulain J."/>
            <person name="Riccioni C."/>
            <person name="Rubini A."/>
            <person name="Sitrit Y."/>
            <person name="Splivallo R."/>
            <person name="Traeger S."/>
            <person name="Wang M."/>
            <person name="Zifcakova L."/>
            <person name="Wipf D."/>
            <person name="Zambonelli A."/>
            <person name="Paolocci F."/>
            <person name="Nowrousian M."/>
            <person name="Ottonello S."/>
            <person name="Baldrian P."/>
            <person name="Spatafora J.W."/>
            <person name="Henrissat B."/>
            <person name="Nagy L.G."/>
            <person name="Aury J.M."/>
            <person name="Wincker P."/>
            <person name="Grigoriev I.V."/>
            <person name="Bonfante P."/>
            <person name="Martin F.M."/>
        </authorList>
    </citation>
    <scope>NUCLEOTIDE SEQUENCE [LARGE SCALE GENOMIC DNA]</scope>
    <source>
        <strain evidence="3 4">RN42</strain>
    </source>
</reference>
<sequence>MGGKKYKFKIPSLDANAREDKVLRSKASKSDLSSTSKSSGKHCFSRTDVGEELSDDDLPPLAPVSAAELERVRLLEQAHLRDSDALISDKNMQTEDGHAIQSREAVNAPSARQSHPAEVSANTHVPTSSLPWYPPDEVDDIRTICEGIFNTGEAFLWFGPPGAKLWKGPCMDTLCPPLRCFDCKGGLSMEMLRSKQKDGQAYKRRVFICLSKCKGREFLSCESIRQMYAIYFSKDYESMVKYMSSIGDGETLNQIEQYSKWFDILLPVVKSVSEGKVSSDEALIGILGRLDDAERKEFEVFRRNFMDSEKEIRSFEEITGKSFFKDEAPPAPACNKAKNTSKSHETTTKAKGPGSQANQPTTEAGTEIRKEKPSGPSEDESLSSSVKVCDRPEEDLFSMASSKSLAWEDGNPAADASSLTNGSDGATKKVAGPPSEQDIRAALSTIQQVCQKGEGFARQNQELQVKLATREQVISQLTSQIDALQRQCKVDKEALTEHSRAYQTLRKELSLADELSSENIRLTKEVSDLKAALATASTDNENLREENEQLKTLTATISQLMNGFGGNN</sequence>
<feature type="region of interest" description="Disordered" evidence="2">
    <location>
        <begin position="324"/>
        <end position="387"/>
    </location>
</feature>
<evidence type="ECO:0000313" key="3">
    <source>
        <dbReference type="EMBL" id="RPA83447.1"/>
    </source>
</evidence>
<feature type="region of interest" description="Disordered" evidence="2">
    <location>
        <begin position="17"/>
        <end position="61"/>
    </location>
</feature>
<evidence type="ECO:0000256" key="1">
    <source>
        <dbReference type="SAM" id="Coils"/>
    </source>
</evidence>
<organism evidence="3 4">
    <name type="scientific">Ascobolus immersus RN42</name>
    <dbReference type="NCBI Taxonomy" id="1160509"/>
    <lineage>
        <taxon>Eukaryota</taxon>
        <taxon>Fungi</taxon>
        <taxon>Dikarya</taxon>
        <taxon>Ascomycota</taxon>
        <taxon>Pezizomycotina</taxon>
        <taxon>Pezizomycetes</taxon>
        <taxon>Pezizales</taxon>
        <taxon>Ascobolaceae</taxon>
        <taxon>Ascobolus</taxon>
    </lineage>
</organism>
<feature type="compositionally biased region" description="Polar residues" evidence="2">
    <location>
        <begin position="120"/>
        <end position="130"/>
    </location>
</feature>
<accession>A0A3N4IDA2</accession>
<proteinExistence type="predicted"/>
<gene>
    <name evidence="3" type="ORF">BJ508DRAFT_324485</name>
</gene>
<feature type="region of interest" description="Disordered" evidence="2">
    <location>
        <begin position="94"/>
        <end position="131"/>
    </location>
</feature>